<name>A0ACC0HHU8_9ERIC</name>
<dbReference type="EMBL" id="CM045762">
    <property type="protein sequence ID" value="KAI8012117.1"/>
    <property type="molecule type" value="Genomic_DNA"/>
</dbReference>
<keyword evidence="2" id="KW-1185">Reference proteome</keyword>
<gene>
    <name evidence="1" type="ORF">LOK49_LG06G02289</name>
</gene>
<sequence length="123" mass="13601">MVNSQCVITHKPKLSEHKCYPPPPPTPTMAAPKTSSRASLETQSTIAGGATQTGPTTEVYLNEDIEELVFPIRKQCSMIKTILDPSNDNLRSEVLKMLEGVSKLELPNRHLKLRSNQYNLLAA</sequence>
<evidence type="ECO:0000313" key="2">
    <source>
        <dbReference type="Proteomes" id="UP001060215"/>
    </source>
</evidence>
<evidence type="ECO:0000313" key="1">
    <source>
        <dbReference type="EMBL" id="KAI8012117.1"/>
    </source>
</evidence>
<proteinExistence type="predicted"/>
<protein>
    <submittedName>
        <fullName evidence="1">Uncharacterized protein</fullName>
    </submittedName>
</protein>
<reference evidence="1 2" key="1">
    <citation type="journal article" date="2022" name="Plant J.">
        <title>Chromosome-level genome of Camellia lanceoleosa provides a valuable resource for understanding genome evolution and self-incompatibility.</title>
        <authorList>
            <person name="Gong W."/>
            <person name="Xiao S."/>
            <person name="Wang L."/>
            <person name="Liao Z."/>
            <person name="Chang Y."/>
            <person name="Mo W."/>
            <person name="Hu G."/>
            <person name="Li W."/>
            <person name="Zhao G."/>
            <person name="Zhu H."/>
            <person name="Hu X."/>
            <person name="Ji K."/>
            <person name="Xiang X."/>
            <person name="Song Q."/>
            <person name="Yuan D."/>
            <person name="Jin S."/>
            <person name="Zhang L."/>
        </authorList>
    </citation>
    <scope>NUCLEOTIDE SEQUENCE [LARGE SCALE GENOMIC DNA]</scope>
    <source>
        <strain evidence="1">SQ_2022a</strain>
    </source>
</reference>
<accession>A0ACC0HHU8</accession>
<comment type="caution">
    <text evidence="1">The sequence shown here is derived from an EMBL/GenBank/DDBJ whole genome shotgun (WGS) entry which is preliminary data.</text>
</comment>
<dbReference type="Proteomes" id="UP001060215">
    <property type="component" value="Chromosome 5"/>
</dbReference>
<organism evidence="1 2">
    <name type="scientific">Camellia lanceoleosa</name>
    <dbReference type="NCBI Taxonomy" id="1840588"/>
    <lineage>
        <taxon>Eukaryota</taxon>
        <taxon>Viridiplantae</taxon>
        <taxon>Streptophyta</taxon>
        <taxon>Embryophyta</taxon>
        <taxon>Tracheophyta</taxon>
        <taxon>Spermatophyta</taxon>
        <taxon>Magnoliopsida</taxon>
        <taxon>eudicotyledons</taxon>
        <taxon>Gunneridae</taxon>
        <taxon>Pentapetalae</taxon>
        <taxon>asterids</taxon>
        <taxon>Ericales</taxon>
        <taxon>Theaceae</taxon>
        <taxon>Camellia</taxon>
    </lineage>
</organism>